<dbReference type="KEGG" id="ffu:CLAFUR5_13219"/>
<feature type="domain" description="Secreted protein CSS2 C-terminal" evidence="1">
    <location>
        <begin position="114"/>
        <end position="241"/>
    </location>
</feature>
<organism evidence="2 3">
    <name type="scientific">Passalora fulva</name>
    <name type="common">Tomato leaf mold</name>
    <name type="synonym">Cladosporium fulvum</name>
    <dbReference type="NCBI Taxonomy" id="5499"/>
    <lineage>
        <taxon>Eukaryota</taxon>
        <taxon>Fungi</taxon>
        <taxon>Dikarya</taxon>
        <taxon>Ascomycota</taxon>
        <taxon>Pezizomycotina</taxon>
        <taxon>Dothideomycetes</taxon>
        <taxon>Dothideomycetidae</taxon>
        <taxon>Mycosphaerellales</taxon>
        <taxon>Mycosphaerellaceae</taxon>
        <taxon>Fulvia</taxon>
    </lineage>
</organism>
<dbReference type="RefSeq" id="XP_047768355.1">
    <property type="nucleotide sequence ID" value="XM_047912367.1"/>
</dbReference>
<keyword evidence="3" id="KW-1185">Reference proteome</keyword>
<gene>
    <name evidence="2" type="ORF">CLAFUR5_13219</name>
</gene>
<protein>
    <recommendedName>
        <fullName evidence="1">Secreted protein CSS2 C-terminal domain-containing protein</fullName>
    </recommendedName>
</protein>
<evidence type="ECO:0000313" key="3">
    <source>
        <dbReference type="Proteomes" id="UP000756132"/>
    </source>
</evidence>
<accession>A0A9Q8PKD7</accession>
<sequence length="253" mass="28284">MYVVQVYYDTPRSSLSRIERHSDRLHASPSIFLADWRTALLWSTICSTFNRINMRFSLSSSSATLLALLSCSTANGAPAKDVDILFAEQPKPDRWVSYDLGMPFEKSDTTNYTSSSIERRTDVTVCERPTTAPYSCVLLTDFLSPLVFALARIIKDASTRHDCDVTTGSHAGISWKYQANGGSHCDTTAQEKTIRHAIQHHLEDMDAKVLCAQECMKMDHGGKWKGWLLIGPSDGFNEDVYCGPELDFGRCSH</sequence>
<proteinExistence type="predicted"/>
<reference evidence="2" key="1">
    <citation type="submission" date="2021-12" db="EMBL/GenBank/DDBJ databases">
        <authorList>
            <person name="Zaccaron A."/>
            <person name="Stergiopoulos I."/>
        </authorList>
    </citation>
    <scope>NUCLEOTIDE SEQUENCE</scope>
    <source>
        <strain evidence="2">Race5_Kim</strain>
    </source>
</reference>
<reference evidence="2" key="2">
    <citation type="journal article" date="2022" name="Microb. Genom.">
        <title>A chromosome-scale genome assembly of the tomato pathogen Cladosporium fulvum reveals a compartmentalized genome architecture and the presence of a dispensable chromosome.</title>
        <authorList>
            <person name="Zaccaron A.Z."/>
            <person name="Chen L.H."/>
            <person name="Samaras A."/>
            <person name="Stergiopoulos I."/>
        </authorList>
    </citation>
    <scope>NUCLEOTIDE SEQUENCE</scope>
    <source>
        <strain evidence="2">Race5_Kim</strain>
    </source>
</reference>
<dbReference type="InterPro" id="IPR046624">
    <property type="entry name" value="CSS2_C"/>
</dbReference>
<dbReference type="AlphaFoldDB" id="A0A9Q8PKD7"/>
<evidence type="ECO:0000259" key="1">
    <source>
        <dbReference type="Pfam" id="PF20521"/>
    </source>
</evidence>
<dbReference type="Pfam" id="PF20521">
    <property type="entry name" value="DUF6736"/>
    <property type="match status" value="1"/>
</dbReference>
<dbReference type="EMBL" id="CP090173">
    <property type="protein sequence ID" value="UJO23989.1"/>
    <property type="molecule type" value="Genomic_DNA"/>
</dbReference>
<name>A0A9Q8PKD7_PASFU</name>
<dbReference type="GeneID" id="71993097"/>
<dbReference type="OrthoDB" id="5059029at2759"/>
<dbReference type="Proteomes" id="UP000756132">
    <property type="component" value="Chromosome 11"/>
</dbReference>
<evidence type="ECO:0000313" key="2">
    <source>
        <dbReference type="EMBL" id="UJO23989.1"/>
    </source>
</evidence>